<dbReference type="PANTHER" id="PTHR24416:SF611">
    <property type="entry name" value="TYROSINE-PROTEIN KINASE TRANSMEMBRANE RECEPTOR ROR"/>
    <property type="match status" value="1"/>
</dbReference>
<dbReference type="InterPro" id="IPR036116">
    <property type="entry name" value="FN3_sf"/>
</dbReference>
<dbReference type="InterPro" id="IPR000719">
    <property type="entry name" value="Prot_kinase_dom"/>
</dbReference>
<feature type="domain" description="Fibronectin type-III" evidence="5">
    <location>
        <begin position="590"/>
        <end position="675"/>
    </location>
</feature>
<dbReference type="InterPro" id="IPR001245">
    <property type="entry name" value="Ser-Thr/Tyr_kinase_cat_dom"/>
</dbReference>
<keyword evidence="7" id="KW-1185">Reference proteome</keyword>
<name>A0ABD0J920_9CAEN</name>
<dbReference type="Pfam" id="PF00041">
    <property type="entry name" value="fn3"/>
    <property type="match status" value="1"/>
</dbReference>
<gene>
    <name evidence="6" type="ORF">BaRGS_00037314</name>
</gene>
<keyword evidence="3" id="KW-1133">Transmembrane helix</keyword>
<dbReference type="Gene3D" id="2.60.40.10">
    <property type="entry name" value="Immunoglobulins"/>
    <property type="match status" value="1"/>
</dbReference>
<feature type="non-terminal residue" evidence="6">
    <location>
        <position position="1"/>
    </location>
</feature>
<keyword evidence="3" id="KW-0812">Transmembrane</keyword>
<feature type="transmembrane region" description="Helical" evidence="3">
    <location>
        <begin position="682"/>
        <end position="705"/>
    </location>
</feature>
<evidence type="ECO:0000256" key="3">
    <source>
        <dbReference type="SAM" id="Phobius"/>
    </source>
</evidence>
<dbReference type="SUPFAM" id="SSF49265">
    <property type="entry name" value="Fibronectin type III"/>
    <property type="match status" value="1"/>
</dbReference>
<dbReference type="InterPro" id="IPR011009">
    <property type="entry name" value="Kinase-like_dom_sf"/>
</dbReference>
<dbReference type="PRINTS" id="PR00109">
    <property type="entry name" value="TYRKINASE"/>
</dbReference>
<evidence type="ECO:0000256" key="2">
    <source>
        <dbReference type="ARBA" id="ARBA00023180"/>
    </source>
</evidence>
<dbReference type="GO" id="GO:0016020">
    <property type="term" value="C:membrane"/>
    <property type="evidence" value="ECO:0007669"/>
    <property type="project" value="UniProtKB-SubCell"/>
</dbReference>
<organism evidence="6 7">
    <name type="scientific">Batillaria attramentaria</name>
    <dbReference type="NCBI Taxonomy" id="370345"/>
    <lineage>
        <taxon>Eukaryota</taxon>
        <taxon>Metazoa</taxon>
        <taxon>Spiralia</taxon>
        <taxon>Lophotrochozoa</taxon>
        <taxon>Mollusca</taxon>
        <taxon>Gastropoda</taxon>
        <taxon>Caenogastropoda</taxon>
        <taxon>Sorbeoconcha</taxon>
        <taxon>Cerithioidea</taxon>
        <taxon>Batillariidae</taxon>
        <taxon>Batillaria</taxon>
    </lineage>
</organism>
<keyword evidence="2" id="KW-0325">Glycoprotein</keyword>
<evidence type="ECO:0000313" key="7">
    <source>
        <dbReference type="Proteomes" id="UP001519460"/>
    </source>
</evidence>
<feature type="domain" description="Protein kinase" evidence="4">
    <location>
        <begin position="782"/>
        <end position="1045"/>
    </location>
</feature>
<dbReference type="InterPro" id="IPR003961">
    <property type="entry name" value="FN3_dom"/>
</dbReference>
<dbReference type="Pfam" id="PF07714">
    <property type="entry name" value="PK_Tyr_Ser-Thr"/>
    <property type="match status" value="1"/>
</dbReference>
<evidence type="ECO:0008006" key="8">
    <source>
        <dbReference type="Google" id="ProtNLM"/>
    </source>
</evidence>
<evidence type="ECO:0000313" key="6">
    <source>
        <dbReference type="EMBL" id="KAK7466591.1"/>
    </source>
</evidence>
<evidence type="ECO:0000259" key="5">
    <source>
        <dbReference type="PROSITE" id="PS50853"/>
    </source>
</evidence>
<dbReference type="PROSITE" id="PS50853">
    <property type="entry name" value="FN3"/>
    <property type="match status" value="1"/>
</dbReference>
<dbReference type="AlphaFoldDB" id="A0ABD0J920"/>
<dbReference type="InterPro" id="IPR050122">
    <property type="entry name" value="RTK"/>
</dbReference>
<dbReference type="CDD" id="cd00192">
    <property type="entry name" value="PTKc"/>
    <property type="match status" value="1"/>
</dbReference>
<dbReference type="SUPFAM" id="SSF56112">
    <property type="entry name" value="Protein kinase-like (PK-like)"/>
    <property type="match status" value="1"/>
</dbReference>
<evidence type="ECO:0000259" key="4">
    <source>
        <dbReference type="PROSITE" id="PS50011"/>
    </source>
</evidence>
<dbReference type="PROSITE" id="PS50011">
    <property type="entry name" value="PROTEIN_KINASE_DOM"/>
    <property type="match status" value="1"/>
</dbReference>
<keyword evidence="3" id="KW-0472">Membrane</keyword>
<dbReference type="PANTHER" id="PTHR24416">
    <property type="entry name" value="TYROSINE-PROTEIN KINASE RECEPTOR"/>
    <property type="match status" value="1"/>
</dbReference>
<sequence>QDNLHTSLKITEAKVRLSYEPQGVTPPRVDYFIQADSTQQTTMGVTWTNKKSFNRLTTKFASQFFLPHLPPKPKFVGNASSFGIVAGKIEVYLSKPVAGQTTRRISQDDTISCMETVSDTSPQADLYNCSLVNHPFDRLLEHGDFLKITFKTTGGGYRQLLDLNRPVGQQNYMTQTYTGIDRNQSVEFKFDFHPPVHCQETSSCNGSETMLKVPDITKTSPLTITWSGWTDADSGMYRYAMEVFKMTKTADGGLEIKPSEALKPLINKGQYTPPGPGIYSIILEAADLANNTKYVRRLCLFDPFSDITVDPKFDLFASTASKVANFSYQSNSSHGVVFTWQGHFRNAFHEENVLLGHVRSYPPQLGTRKTIPAGSPLEDHEGRLTVDGIPESRGITNFQVTFANDHKGGMEQPANPQSPPNGWRDVGLNTTFTLPIATSEGDTVTVWVKATDAVGNVRVDRTKVTFDSSPPKAQDLKFHMNELVPGVDFSSRFELSASDDESGIANVLWTFKRSNGSVHYQERVEGRRASKQDCTDFQTCRCTPADDCFWFDQSYAFSNCHMMVEKENLDTEVITVTADVTNMAGVVNFPPQNVQVTTITDTGVIFTWDFPPSCFPLVEVWVVVNGRKQPVHKDRREVDLSGLDSDTTYTVYMQARYEGGVMSDQQPLTFTTAEASTSGGTIAGIVIGVLLLVAVVSFIVVFVLWKRGTILQQPGRVNTQLHRVSVAFDNVRRMTTRRRPERAGRQNQAYSMGALSNEDEIYMYGEMTFGDRQPWQLSDSSITLVDHVTEGKFANIYRATWRHDGRKDMVAAKMPKPGFTQEDALKMMAKINFFATQFEDHDNVIRFLGAVTDNTSWGPVMIMEFCENGQMDKWLVANRNNVGEQTMENMFRFSLGVAKGMEYLASKGITHRRLAARNVLLSSQFDVRVAGFGPQQKEGAEEKARVRVPAKWAAPEMLEDKPPTEKSDVWSFGVVLWEIFSMGQVPYPSLHASEIGARLKGGYRMEKPEYADTTYYGLMKECWQYKPTKRPTFKTIRARLEQQFCPGNRQSVDFYYETTQLGQASKDAGATAKKQ</sequence>
<accession>A0ABD0J920</accession>
<comment type="subcellular location">
    <subcellularLocation>
        <location evidence="1">Membrane</location>
        <topology evidence="1">Single-pass membrane protein</topology>
    </subcellularLocation>
</comment>
<reference evidence="6 7" key="1">
    <citation type="journal article" date="2023" name="Sci. Data">
        <title>Genome assembly of the Korean intertidal mud-creeper Batillaria attramentaria.</title>
        <authorList>
            <person name="Patra A.K."/>
            <person name="Ho P.T."/>
            <person name="Jun S."/>
            <person name="Lee S.J."/>
            <person name="Kim Y."/>
            <person name="Won Y.J."/>
        </authorList>
    </citation>
    <scope>NUCLEOTIDE SEQUENCE [LARGE SCALE GENOMIC DNA]</scope>
    <source>
        <strain evidence="6">Wonlab-2016</strain>
    </source>
</reference>
<protein>
    <recommendedName>
        <fullName evidence="8">Receptor protein-tyrosine kinase</fullName>
    </recommendedName>
</protein>
<dbReference type="Gene3D" id="1.10.510.10">
    <property type="entry name" value="Transferase(Phosphotransferase) domain 1"/>
    <property type="match status" value="1"/>
</dbReference>
<comment type="caution">
    <text evidence="6">The sequence shown here is derived from an EMBL/GenBank/DDBJ whole genome shotgun (WGS) entry which is preliminary data.</text>
</comment>
<dbReference type="Proteomes" id="UP001519460">
    <property type="component" value="Unassembled WGS sequence"/>
</dbReference>
<evidence type="ECO:0000256" key="1">
    <source>
        <dbReference type="ARBA" id="ARBA00004167"/>
    </source>
</evidence>
<dbReference type="EMBL" id="JACVVK020000554">
    <property type="protein sequence ID" value="KAK7466591.1"/>
    <property type="molecule type" value="Genomic_DNA"/>
</dbReference>
<dbReference type="SMART" id="SM00060">
    <property type="entry name" value="FN3"/>
    <property type="match status" value="1"/>
</dbReference>
<dbReference type="FunFam" id="1.10.510.10:FF:001927">
    <property type="entry name" value="Receptor protein-tyrosine kinase"/>
    <property type="match status" value="1"/>
</dbReference>
<dbReference type="InterPro" id="IPR013783">
    <property type="entry name" value="Ig-like_fold"/>
</dbReference>
<proteinExistence type="predicted"/>
<dbReference type="CDD" id="cd00063">
    <property type="entry name" value="FN3"/>
    <property type="match status" value="1"/>
</dbReference>